<comment type="caution">
    <text evidence="3">The sequence shown here is derived from an EMBL/GenBank/DDBJ whole genome shotgun (WGS) entry which is preliminary data.</text>
</comment>
<reference evidence="3 4" key="1">
    <citation type="submission" date="2022-11" db="EMBL/GenBank/DDBJ databases">
        <title>Study of microbial diversity in lake waters.</title>
        <authorList>
            <person name="Zhang J."/>
        </authorList>
    </citation>
    <scope>NUCLEOTIDE SEQUENCE [LARGE SCALE GENOMIC DNA]</scope>
    <source>
        <strain evidence="3 4">DT12</strain>
    </source>
</reference>
<dbReference type="Pfam" id="PF13115">
    <property type="entry name" value="YtkA"/>
    <property type="match status" value="1"/>
</dbReference>
<accession>A0ABT3X1K9</accession>
<organism evidence="3 4">
    <name type="scientific">Tumebacillus lacus</name>
    <dbReference type="NCBI Taxonomy" id="2995335"/>
    <lineage>
        <taxon>Bacteria</taxon>
        <taxon>Bacillati</taxon>
        <taxon>Bacillota</taxon>
        <taxon>Bacilli</taxon>
        <taxon>Bacillales</taxon>
        <taxon>Alicyclobacillaceae</taxon>
        <taxon>Tumebacillus</taxon>
    </lineage>
</organism>
<keyword evidence="1" id="KW-0732">Signal</keyword>
<dbReference type="InterPro" id="IPR032693">
    <property type="entry name" value="YtkA-like_dom"/>
</dbReference>
<feature type="chain" id="PRO_5046468369" evidence="1">
    <location>
        <begin position="24"/>
        <end position="134"/>
    </location>
</feature>
<keyword evidence="4" id="KW-1185">Reference proteome</keyword>
<sequence>MNRTIVYILTLGLAAALTTGCGAQPKDEHMNHKAVQPQKLTITLQTEPEAPRVGEKTELIASVKAGEEPVTDADVELEIWQGDGPHETVQATAAGDGSYKAATQFAKGGRYEVQIHTTTSELHQMPTVTVEVSE</sequence>
<name>A0ABT3X1K9_9BACL</name>
<dbReference type="RefSeq" id="WP_267150895.1">
    <property type="nucleotide sequence ID" value="NZ_JAPMLT010000002.1"/>
</dbReference>
<gene>
    <name evidence="3" type="ORF">OS242_06770</name>
</gene>
<dbReference type="PROSITE" id="PS51257">
    <property type="entry name" value="PROKAR_LIPOPROTEIN"/>
    <property type="match status" value="1"/>
</dbReference>
<dbReference type="Proteomes" id="UP001208017">
    <property type="component" value="Unassembled WGS sequence"/>
</dbReference>
<evidence type="ECO:0000256" key="1">
    <source>
        <dbReference type="SAM" id="SignalP"/>
    </source>
</evidence>
<dbReference type="EMBL" id="JAPMLT010000002">
    <property type="protein sequence ID" value="MCX7569662.1"/>
    <property type="molecule type" value="Genomic_DNA"/>
</dbReference>
<feature type="signal peptide" evidence="1">
    <location>
        <begin position="1"/>
        <end position="23"/>
    </location>
</feature>
<evidence type="ECO:0000313" key="4">
    <source>
        <dbReference type="Proteomes" id="UP001208017"/>
    </source>
</evidence>
<protein>
    <submittedName>
        <fullName evidence="3">FixH family protein</fullName>
    </submittedName>
</protein>
<feature type="domain" description="YtkA-like" evidence="2">
    <location>
        <begin position="36"/>
        <end position="116"/>
    </location>
</feature>
<evidence type="ECO:0000259" key="2">
    <source>
        <dbReference type="Pfam" id="PF13115"/>
    </source>
</evidence>
<evidence type="ECO:0000313" key="3">
    <source>
        <dbReference type="EMBL" id="MCX7569662.1"/>
    </source>
</evidence>
<proteinExistence type="predicted"/>